<dbReference type="InterPro" id="IPR006164">
    <property type="entry name" value="DNA_bd_Ku70/Ku80"/>
</dbReference>
<keyword evidence="21" id="KW-1185">Reference proteome</keyword>
<evidence type="ECO:0000256" key="8">
    <source>
        <dbReference type="ARBA" id="ARBA00022763"/>
    </source>
</evidence>
<evidence type="ECO:0000256" key="2">
    <source>
        <dbReference type="ARBA" id="ARBA00004574"/>
    </source>
</evidence>
<keyword evidence="10" id="KW-0347">Helicase</keyword>
<keyword evidence="11" id="KW-0067">ATP-binding</keyword>
<keyword evidence="16" id="KW-0539">Nucleus</keyword>
<dbReference type="Pfam" id="PF03731">
    <property type="entry name" value="Ku_N"/>
    <property type="match status" value="1"/>
</dbReference>
<dbReference type="Gene3D" id="2.40.290.10">
    <property type="match status" value="1"/>
</dbReference>
<dbReference type="FunFam" id="3.40.50.410:FF:000073">
    <property type="entry name" value="ATP-dependent DNA helicase II subunit 2"/>
    <property type="match status" value="1"/>
</dbReference>
<dbReference type="PIRSF" id="PIRSF016570">
    <property type="entry name" value="Ku80"/>
    <property type="match status" value="1"/>
</dbReference>
<comment type="similarity">
    <text evidence="3">Belongs to the ku80 family.</text>
</comment>
<dbReference type="InterPro" id="IPR024193">
    <property type="entry name" value="Ku80"/>
</dbReference>
<dbReference type="Gene3D" id="1.25.40.240">
    <property type="entry name" value="Ku, C-terminal domain"/>
    <property type="match status" value="1"/>
</dbReference>
<dbReference type="RefSeq" id="XP_030984251.1">
    <property type="nucleotide sequence ID" value="XM_031124671.1"/>
</dbReference>
<sequence length="756" mass="84261">MADKEATVYVIDLGSSMGDCNNGRTESDLDWSMRYIWDKLCTTTAASRKTWQVGVVGVRTDATDNPLDDAGDQGYNNISVLQNVAPMTLSALKSLQDKLVPSSTSDGDVVSAIVVAIAMIDEAAPQRLKYRRKIVLVTDGQGAIDGDSLGEIAERINQLNIEITIIGVDFDDPEYPFKEEDKSQLKARNEKLLKSLSNDCKESVYGTMIEAVNELDTPRIKSTKPYKSFDGQLTLGDPEKYQEGALSIHVERYFKTKQARPIAASNVMVKSEAGATQSGQDFEGGDGMGGQFTDLRTARNYKVLDPDAPGGKRDVPQEELARGYLYGRTAVPMPESEFNITKLETKKSFTILGFIPWEKLTANKYERFLNMGESSVIFASKFNEKDELAFSALINALYETESYGVARLVAKDGKEPQLLLLIPHIDTDIECLYDVPLPFAEDIRYYQFPPLDKVVTLGGQTLTKHRLLPSDELEKAMSDYVDAMDVSAAGGDDQEFDFRPQEYAPIEDTYSPIIHRVNQAIRFRVVHPDKPLDLDSKVLTRYSVPPHKVVSQAKHQIERLIKVAEVKKGKSCFPHILPQLVLTGSGFHSAVPPKAKGKRQREVVKPISGLDVDALLNNSGNGSSKAKRVKISAENSVPEFKQMLASADKVETIENATKQMGEVVISFINTSMGDMNYDRAAENMRVMRDELVELEEPVFYNDFLKSLKTKIVSGELNGDRREMWWRIKFEKLGLITKKESEVSGVTEEEAAQFFKT</sequence>
<proteinExistence type="inferred from homology"/>
<keyword evidence="9" id="KW-0378">Hydrolase</keyword>
<dbReference type="SUPFAM" id="SSF53300">
    <property type="entry name" value="vWA-like"/>
    <property type="match status" value="1"/>
</dbReference>
<dbReference type="Pfam" id="PF08785">
    <property type="entry name" value="Ku_PK_bind"/>
    <property type="match status" value="1"/>
</dbReference>
<dbReference type="GO" id="GO:0006303">
    <property type="term" value="P:double-strand break repair via nonhomologous end joining"/>
    <property type="evidence" value="ECO:0007669"/>
    <property type="project" value="InterPro"/>
</dbReference>
<evidence type="ECO:0000256" key="1">
    <source>
        <dbReference type="ARBA" id="ARBA00004123"/>
    </source>
</evidence>
<keyword evidence="12" id="KW-0779">Telomere</keyword>
<evidence type="ECO:0000256" key="9">
    <source>
        <dbReference type="ARBA" id="ARBA00022801"/>
    </source>
</evidence>
<evidence type="ECO:0000256" key="4">
    <source>
        <dbReference type="ARBA" id="ARBA00012551"/>
    </source>
</evidence>
<reference evidence="22" key="2">
    <citation type="submission" date="2019-10" db="EMBL/GenBank/DDBJ databases">
        <authorList>
            <consortium name="NCBI Genome Project"/>
        </authorList>
    </citation>
    <scope>NUCLEOTIDE SEQUENCE</scope>
    <source>
        <strain evidence="22">NI907</strain>
    </source>
</reference>
<feature type="domain" description="VWFA" evidence="20">
    <location>
        <begin position="6"/>
        <end position="233"/>
    </location>
</feature>
<name>A0A6P8BAR7_PYRGI</name>
<dbReference type="SUPFAM" id="SSF101420">
    <property type="entry name" value="C-terminal domain of Ku80"/>
    <property type="match status" value="1"/>
</dbReference>
<evidence type="ECO:0000256" key="18">
    <source>
        <dbReference type="ARBA" id="ARBA00031847"/>
    </source>
</evidence>
<evidence type="ECO:0000256" key="15">
    <source>
        <dbReference type="ARBA" id="ARBA00023204"/>
    </source>
</evidence>
<dbReference type="GO" id="GO:0000781">
    <property type="term" value="C:chromosome, telomeric region"/>
    <property type="evidence" value="ECO:0007669"/>
    <property type="project" value="UniProtKB-SubCell"/>
</dbReference>
<dbReference type="KEGG" id="pgri:PgNI_04627"/>
<dbReference type="GO" id="GO:0016787">
    <property type="term" value="F:hydrolase activity"/>
    <property type="evidence" value="ECO:0007669"/>
    <property type="project" value="UniProtKB-KW"/>
</dbReference>
<dbReference type="Gene3D" id="3.40.50.410">
    <property type="entry name" value="von Willebrand factor, type A domain"/>
    <property type="match status" value="1"/>
</dbReference>
<dbReference type="GO" id="GO:0003690">
    <property type="term" value="F:double-stranded DNA binding"/>
    <property type="evidence" value="ECO:0007669"/>
    <property type="project" value="TreeGrafter"/>
</dbReference>
<evidence type="ECO:0000256" key="3">
    <source>
        <dbReference type="ARBA" id="ARBA00007726"/>
    </source>
</evidence>
<dbReference type="GO" id="GO:0005524">
    <property type="term" value="F:ATP binding"/>
    <property type="evidence" value="ECO:0007669"/>
    <property type="project" value="UniProtKB-KW"/>
</dbReference>
<keyword evidence="8" id="KW-0227">DNA damage</keyword>
<evidence type="ECO:0000256" key="10">
    <source>
        <dbReference type="ARBA" id="ARBA00022806"/>
    </source>
</evidence>
<keyword evidence="7" id="KW-0547">Nucleotide-binding</keyword>
<reference evidence="22" key="1">
    <citation type="journal article" date="2019" name="Mol. Biol. Evol.">
        <title>Blast fungal genomes show frequent chromosomal changes, gene gains and losses, and effector gene turnover.</title>
        <authorList>
            <person name="Gomez Luciano L.B."/>
            <person name="Jason Tsai I."/>
            <person name="Chuma I."/>
            <person name="Tosa Y."/>
            <person name="Chen Y.H."/>
            <person name="Li J.Y."/>
            <person name="Li M.Y."/>
            <person name="Jade Lu M.Y."/>
            <person name="Nakayashiki H."/>
            <person name="Li W.H."/>
        </authorList>
    </citation>
    <scope>NUCLEOTIDE SEQUENCE</scope>
    <source>
        <strain evidence="22">NI907</strain>
    </source>
</reference>
<dbReference type="PROSITE" id="PS50234">
    <property type="entry name" value="VWFA"/>
    <property type="match status" value="1"/>
</dbReference>
<dbReference type="Pfam" id="PF02735">
    <property type="entry name" value="Ku"/>
    <property type="match status" value="1"/>
</dbReference>
<evidence type="ECO:0000256" key="13">
    <source>
        <dbReference type="ARBA" id="ARBA00023125"/>
    </source>
</evidence>
<evidence type="ECO:0000256" key="19">
    <source>
        <dbReference type="ARBA" id="ARBA00047995"/>
    </source>
</evidence>
<dbReference type="GeneID" id="41959580"/>
<evidence type="ECO:0000259" key="20">
    <source>
        <dbReference type="PROSITE" id="PS50234"/>
    </source>
</evidence>
<dbReference type="InterPro" id="IPR002035">
    <property type="entry name" value="VWF_A"/>
</dbReference>
<dbReference type="GO" id="GO:0000723">
    <property type="term" value="P:telomere maintenance"/>
    <property type="evidence" value="ECO:0007669"/>
    <property type="project" value="InterPro"/>
</dbReference>
<dbReference type="GO" id="GO:0006310">
    <property type="term" value="P:DNA recombination"/>
    <property type="evidence" value="ECO:0007669"/>
    <property type="project" value="UniProtKB-KW"/>
</dbReference>
<evidence type="ECO:0000256" key="5">
    <source>
        <dbReference type="ARBA" id="ARBA00021792"/>
    </source>
</evidence>
<evidence type="ECO:0000256" key="11">
    <source>
        <dbReference type="ARBA" id="ARBA00022840"/>
    </source>
</evidence>
<evidence type="ECO:0000256" key="14">
    <source>
        <dbReference type="ARBA" id="ARBA00023172"/>
    </source>
</evidence>
<dbReference type="InterPro" id="IPR014893">
    <property type="entry name" value="Ku_PK_bind"/>
</dbReference>
<dbReference type="CDD" id="cd00873">
    <property type="entry name" value="KU80"/>
    <property type="match status" value="1"/>
</dbReference>
<evidence type="ECO:0000256" key="12">
    <source>
        <dbReference type="ARBA" id="ARBA00022895"/>
    </source>
</evidence>
<evidence type="ECO:0000256" key="7">
    <source>
        <dbReference type="ARBA" id="ARBA00022741"/>
    </source>
</evidence>
<evidence type="ECO:0000256" key="16">
    <source>
        <dbReference type="ARBA" id="ARBA00023242"/>
    </source>
</evidence>
<dbReference type="InterPro" id="IPR005161">
    <property type="entry name" value="Ku_N"/>
</dbReference>
<reference evidence="22" key="3">
    <citation type="submission" date="2025-08" db="UniProtKB">
        <authorList>
            <consortium name="RefSeq"/>
        </authorList>
    </citation>
    <scope>IDENTIFICATION</scope>
    <source>
        <strain evidence="22">NI907</strain>
    </source>
</reference>
<dbReference type="SUPFAM" id="SSF100939">
    <property type="entry name" value="SPOC domain-like"/>
    <property type="match status" value="1"/>
</dbReference>
<dbReference type="EC" id="3.6.4.12" evidence="4"/>
<dbReference type="GO" id="GO:0042162">
    <property type="term" value="F:telomeric DNA binding"/>
    <property type="evidence" value="ECO:0007669"/>
    <property type="project" value="InterPro"/>
</dbReference>
<accession>A0A6P8BAR7</accession>
<dbReference type="Proteomes" id="UP000515153">
    <property type="component" value="Unplaced"/>
</dbReference>
<evidence type="ECO:0000256" key="6">
    <source>
        <dbReference type="ARBA" id="ARBA00022454"/>
    </source>
</evidence>
<evidence type="ECO:0000313" key="21">
    <source>
        <dbReference type="Proteomes" id="UP000515153"/>
    </source>
</evidence>
<keyword evidence="14" id="KW-0233">DNA recombination</keyword>
<dbReference type="GO" id="GO:0003684">
    <property type="term" value="F:damaged DNA binding"/>
    <property type="evidence" value="ECO:0007669"/>
    <property type="project" value="InterPro"/>
</dbReference>
<dbReference type="SMART" id="SM00559">
    <property type="entry name" value="Ku78"/>
    <property type="match status" value="1"/>
</dbReference>
<evidence type="ECO:0000256" key="17">
    <source>
        <dbReference type="ARBA" id="ARBA00024890"/>
    </source>
</evidence>
<dbReference type="AlphaFoldDB" id="A0A6P8BAR7"/>
<dbReference type="PANTHER" id="PTHR12604">
    <property type="entry name" value="KU AUTOANTIGEN DNA HELICASE"/>
    <property type="match status" value="1"/>
</dbReference>
<keyword evidence="13" id="KW-0238">DNA-binding</keyword>
<dbReference type="InterPro" id="IPR036494">
    <property type="entry name" value="Ku_C_sf"/>
</dbReference>
<dbReference type="Gene3D" id="1.10.1600.10">
    <property type="match status" value="1"/>
</dbReference>
<comment type="function">
    <text evidence="17">Single-stranded DNA-dependent ATP-dependent helicase. Involved in non-homologous end joining (NHEJ) DNA double strand break repair. DNA-binding is sequence-independent but has a high affinity to nicks in double-stranded DNA and to the ends of duplex DNA. Binds to naturally occurring chromosomal ends, and therefore provides chromosomal end protection. Required also for telomere recombination to repair telomeric ends in the absence of telomerase. KU70, of the KU70/KU80 heterodimer, binds to the stem loop of TLC1, the RNA component of telomerase. Involved in telomere maintenance. Interacts with telomeric repeats and subtelomeric sequences thereby controlling telomere length and protecting against subtelomeric rearrangement. Maintains telomeric chromatin, which is involved in silencing the expression of genes located at the telomere. Required for mating-type switching.</text>
</comment>
<gene>
    <name evidence="22" type="ORF">PgNI_04627</name>
</gene>
<keyword evidence="6" id="KW-0158">Chromosome</keyword>
<evidence type="ECO:0000313" key="22">
    <source>
        <dbReference type="RefSeq" id="XP_030984251.1"/>
    </source>
</evidence>
<keyword evidence="15" id="KW-0234">DNA repair</keyword>
<dbReference type="PANTHER" id="PTHR12604:SF4">
    <property type="entry name" value="X-RAY REPAIR CROSS-COMPLEMENTING PROTEIN 5"/>
    <property type="match status" value="1"/>
</dbReference>
<organism evidence="21 22">
    <name type="scientific">Pyricularia grisea</name>
    <name type="common">Crabgrass-specific blast fungus</name>
    <name type="synonym">Magnaporthe grisea</name>
    <dbReference type="NCBI Taxonomy" id="148305"/>
    <lineage>
        <taxon>Eukaryota</taxon>
        <taxon>Fungi</taxon>
        <taxon>Dikarya</taxon>
        <taxon>Ascomycota</taxon>
        <taxon>Pezizomycotina</taxon>
        <taxon>Sordariomycetes</taxon>
        <taxon>Sordariomycetidae</taxon>
        <taxon>Magnaporthales</taxon>
        <taxon>Pyriculariaceae</taxon>
        <taxon>Pyricularia</taxon>
    </lineage>
</organism>
<dbReference type="GO" id="GO:0003678">
    <property type="term" value="F:DNA helicase activity"/>
    <property type="evidence" value="ECO:0007669"/>
    <property type="project" value="UniProtKB-EC"/>
</dbReference>
<dbReference type="InterPro" id="IPR036465">
    <property type="entry name" value="vWFA_dom_sf"/>
</dbReference>
<dbReference type="InterPro" id="IPR016194">
    <property type="entry name" value="SPOC-like_C_dom_sf"/>
</dbReference>
<comment type="catalytic activity">
    <reaction evidence="19">
        <text>ATP + H2O = ADP + phosphate + H(+)</text>
        <dbReference type="Rhea" id="RHEA:13065"/>
        <dbReference type="ChEBI" id="CHEBI:15377"/>
        <dbReference type="ChEBI" id="CHEBI:15378"/>
        <dbReference type="ChEBI" id="CHEBI:30616"/>
        <dbReference type="ChEBI" id="CHEBI:43474"/>
        <dbReference type="ChEBI" id="CHEBI:456216"/>
        <dbReference type="EC" id="3.6.4.12"/>
    </reaction>
</comment>
<protein>
    <recommendedName>
        <fullName evidence="5">ATP-dependent DNA helicase II subunit 2</fullName>
        <ecNumber evidence="4">3.6.4.12</ecNumber>
    </recommendedName>
    <alternativeName>
        <fullName evidence="18">ATP-dependent DNA helicase II subunit Ku80</fullName>
    </alternativeName>
</protein>
<dbReference type="GO" id="GO:0043564">
    <property type="term" value="C:Ku70:Ku80 complex"/>
    <property type="evidence" value="ECO:0007669"/>
    <property type="project" value="InterPro"/>
</dbReference>
<comment type="subcellular location">
    <subcellularLocation>
        <location evidence="2">Chromosome</location>
        <location evidence="2">Telomere</location>
    </subcellularLocation>
    <subcellularLocation>
        <location evidence="1">Nucleus</location>
    </subcellularLocation>
</comment>